<evidence type="ECO:0000256" key="4">
    <source>
        <dbReference type="ARBA" id="ARBA00022989"/>
    </source>
</evidence>
<evidence type="ECO:0000313" key="8">
    <source>
        <dbReference type="EMBL" id="KAF2678792.1"/>
    </source>
</evidence>
<keyword evidence="4 7" id="KW-1133">Transmembrane helix</keyword>
<evidence type="ECO:0000256" key="5">
    <source>
        <dbReference type="ARBA" id="ARBA00023136"/>
    </source>
</evidence>
<feature type="transmembrane region" description="Helical" evidence="7">
    <location>
        <begin position="332"/>
        <end position="358"/>
    </location>
</feature>
<dbReference type="InterPro" id="IPR002293">
    <property type="entry name" value="AA/rel_permease1"/>
</dbReference>
<dbReference type="Gene3D" id="1.20.1740.10">
    <property type="entry name" value="Amino acid/polyamine transporter I"/>
    <property type="match status" value="1"/>
</dbReference>
<accession>A0A6G1IKP4</accession>
<keyword evidence="2" id="KW-0813">Transport</keyword>
<feature type="transmembrane region" description="Helical" evidence="7">
    <location>
        <begin position="231"/>
        <end position="256"/>
    </location>
</feature>
<keyword evidence="3 7" id="KW-0812">Transmembrane</keyword>
<dbReference type="PANTHER" id="PTHR45649">
    <property type="entry name" value="AMINO-ACID PERMEASE BAT1"/>
    <property type="match status" value="1"/>
</dbReference>
<feature type="transmembrane region" description="Helical" evidence="7">
    <location>
        <begin position="484"/>
        <end position="505"/>
    </location>
</feature>
<organism evidence="8 9">
    <name type="scientific">Lentithecium fluviatile CBS 122367</name>
    <dbReference type="NCBI Taxonomy" id="1168545"/>
    <lineage>
        <taxon>Eukaryota</taxon>
        <taxon>Fungi</taxon>
        <taxon>Dikarya</taxon>
        <taxon>Ascomycota</taxon>
        <taxon>Pezizomycotina</taxon>
        <taxon>Dothideomycetes</taxon>
        <taxon>Pleosporomycetidae</taxon>
        <taxon>Pleosporales</taxon>
        <taxon>Massarineae</taxon>
        <taxon>Lentitheciaceae</taxon>
        <taxon>Lentithecium</taxon>
    </lineage>
</organism>
<feature type="transmembrane region" description="Helical" evidence="7">
    <location>
        <begin position="136"/>
        <end position="161"/>
    </location>
</feature>
<feature type="transmembrane region" description="Helical" evidence="7">
    <location>
        <begin position="199"/>
        <end position="219"/>
    </location>
</feature>
<feature type="transmembrane region" description="Helical" evidence="7">
    <location>
        <begin position="77"/>
        <end position="98"/>
    </location>
</feature>
<feature type="transmembrane region" description="Helical" evidence="7">
    <location>
        <begin position="276"/>
        <end position="301"/>
    </location>
</feature>
<proteinExistence type="predicted"/>
<protein>
    <submittedName>
        <fullName evidence="8">Amino acid transporter</fullName>
    </submittedName>
</protein>
<gene>
    <name evidence="8" type="ORF">K458DRAFT_376194</name>
</gene>
<dbReference type="OrthoDB" id="3257095at2759"/>
<evidence type="ECO:0000256" key="7">
    <source>
        <dbReference type="SAM" id="Phobius"/>
    </source>
</evidence>
<feature type="transmembrane region" description="Helical" evidence="7">
    <location>
        <begin position="379"/>
        <end position="399"/>
    </location>
</feature>
<dbReference type="PANTHER" id="PTHR45649:SF1">
    <property type="entry name" value="TRANSPORTER, PUTATIVE (EUROFUNG)-RELATED"/>
    <property type="match status" value="1"/>
</dbReference>
<evidence type="ECO:0000256" key="2">
    <source>
        <dbReference type="ARBA" id="ARBA00022448"/>
    </source>
</evidence>
<keyword evidence="9" id="KW-1185">Reference proteome</keyword>
<name>A0A6G1IKP4_9PLEO</name>
<evidence type="ECO:0000256" key="3">
    <source>
        <dbReference type="ARBA" id="ARBA00022692"/>
    </source>
</evidence>
<feature type="transmembrane region" description="Helical" evidence="7">
    <location>
        <begin position="44"/>
        <end position="65"/>
    </location>
</feature>
<feature type="region of interest" description="Disordered" evidence="6">
    <location>
        <begin position="1"/>
        <end position="21"/>
    </location>
</feature>
<feature type="transmembrane region" description="Helical" evidence="7">
    <location>
        <begin position="173"/>
        <end position="193"/>
    </location>
</feature>
<evidence type="ECO:0000256" key="6">
    <source>
        <dbReference type="SAM" id="MobiDB-lite"/>
    </source>
</evidence>
<dbReference type="GO" id="GO:0016020">
    <property type="term" value="C:membrane"/>
    <property type="evidence" value="ECO:0007669"/>
    <property type="project" value="UniProtKB-SubCell"/>
</dbReference>
<keyword evidence="5 7" id="KW-0472">Membrane</keyword>
<dbReference type="EMBL" id="MU005609">
    <property type="protein sequence ID" value="KAF2678792.1"/>
    <property type="molecule type" value="Genomic_DNA"/>
</dbReference>
<evidence type="ECO:0000313" key="9">
    <source>
        <dbReference type="Proteomes" id="UP000799291"/>
    </source>
</evidence>
<evidence type="ECO:0000256" key="1">
    <source>
        <dbReference type="ARBA" id="ARBA00004141"/>
    </source>
</evidence>
<reference evidence="8" key="1">
    <citation type="journal article" date="2020" name="Stud. Mycol.">
        <title>101 Dothideomycetes genomes: a test case for predicting lifestyles and emergence of pathogens.</title>
        <authorList>
            <person name="Haridas S."/>
            <person name="Albert R."/>
            <person name="Binder M."/>
            <person name="Bloem J."/>
            <person name="Labutti K."/>
            <person name="Salamov A."/>
            <person name="Andreopoulos B."/>
            <person name="Baker S."/>
            <person name="Barry K."/>
            <person name="Bills G."/>
            <person name="Bluhm B."/>
            <person name="Cannon C."/>
            <person name="Castanera R."/>
            <person name="Culley D."/>
            <person name="Daum C."/>
            <person name="Ezra D."/>
            <person name="Gonzalez J."/>
            <person name="Henrissat B."/>
            <person name="Kuo A."/>
            <person name="Liang C."/>
            <person name="Lipzen A."/>
            <person name="Lutzoni F."/>
            <person name="Magnuson J."/>
            <person name="Mondo S."/>
            <person name="Nolan M."/>
            <person name="Ohm R."/>
            <person name="Pangilinan J."/>
            <person name="Park H.-J."/>
            <person name="Ramirez L."/>
            <person name="Alfaro M."/>
            <person name="Sun H."/>
            <person name="Tritt A."/>
            <person name="Yoshinaga Y."/>
            <person name="Zwiers L.-H."/>
            <person name="Turgeon B."/>
            <person name="Goodwin S."/>
            <person name="Spatafora J."/>
            <person name="Crous P."/>
            <person name="Grigoriev I."/>
        </authorList>
    </citation>
    <scope>NUCLEOTIDE SEQUENCE</scope>
    <source>
        <strain evidence="8">CBS 122367</strain>
    </source>
</reference>
<dbReference type="GO" id="GO:0022857">
    <property type="term" value="F:transmembrane transporter activity"/>
    <property type="evidence" value="ECO:0007669"/>
    <property type="project" value="InterPro"/>
</dbReference>
<sequence>MKKPSGVDSIEMSDYGRSGSALTKSNDEEILAHFGKRQQLRRNLSFISVLGLGCTLMLTWEASLANALPPLQNGGTVGALVAFLVVAGGVLTQVLVMAEMASMMPLSGGEYNWVAILAPPHFSNLLSYLTGWVTTIAWQAATASTIWIAASVIQLLAILNYPTYVPQVWHGVLIFYAVVAISVLFTTVLSRVFPSLEALVLILHILGFFAFLLVFVYLAPVKATASEVFGTFLNGGGFSSNAQSVLVGAVTIMWSFNAVDGATHMAEEIENAATVIPYSMILTTLINGSAGFAIFVAFVFCMGPLEEVLSDAFSFPLITMLLRITNSTAVTTALVSIITVLGISSAIGQLATASRMLWAFAREDGVPFSRWVAKVEPRIALPLNAIAITALISLLLALLNLGSSVAFYALTGLTVSGFYSAFMISASIMLWRRLTVPPSQIAWGPFRLGYLGTPITVIALVYSFIGWFFSFWPPVAGANLNVQTFNWSMVVYFSVVIIAVVYWFIRARHTYTGPKMEGKN</sequence>
<dbReference type="AlphaFoldDB" id="A0A6G1IKP4"/>
<dbReference type="PIRSF" id="PIRSF006060">
    <property type="entry name" value="AA_transporter"/>
    <property type="match status" value="1"/>
</dbReference>
<dbReference type="Proteomes" id="UP000799291">
    <property type="component" value="Unassembled WGS sequence"/>
</dbReference>
<dbReference type="Pfam" id="PF13520">
    <property type="entry name" value="AA_permease_2"/>
    <property type="match status" value="1"/>
</dbReference>
<comment type="subcellular location">
    <subcellularLocation>
        <location evidence="1">Membrane</location>
        <topology evidence="1">Multi-pass membrane protein</topology>
    </subcellularLocation>
</comment>
<feature type="transmembrane region" description="Helical" evidence="7">
    <location>
        <begin position="451"/>
        <end position="472"/>
    </location>
</feature>
<feature type="transmembrane region" description="Helical" evidence="7">
    <location>
        <begin position="405"/>
        <end position="431"/>
    </location>
</feature>